<dbReference type="SUPFAM" id="SSF52540">
    <property type="entry name" value="P-loop containing nucleoside triphosphate hydrolases"/>
    <property type="match status" value="1"/>
</dbReference>
<keyword evidence="4" id="KW-1185">Reference proteome</keyword>
<feature type="domain" description="G" evidence="1">
    <location>
        <begin position="57"/>
        <end position="164"/>
    </location>
</feature>
<feature type="domain" description="Dynamin-like helical" evidence="2">
    <location>
        <begin position="214"/>
        <end position="546"/>
    </location>
</feature>
<dbReference type="InterPro" id="IPR006073">
    <property type="entry name" value="GTP-bd"/>
</dbReference>
<dbReference type="InterPro" id="IPR027417">
    <property type="entry name" value="P-loop_NTPase"/>
</dbReference>
<proteinExistence type="predicted"/>
<dbReference type="Gene3D" id="3.40.50.300">
    <property type="entry name" value="P-loop containing nucleotide triphosphate hydrolases"/>
    <property type="match status" value="1"/>
</dbReference>
<evidence type="ECO:0000259" key="1">
    <source>
        <dbReference type="Pfam" id="PF01926"/>
    </source>
</evidence>
<dbReference type="InterPro" id="IPR049678">
    <property type="entry name" value="LeoA-like"/>
</dbReference>
<evidence type="ECO:0000259" key="2">
    <source>
        <dbReference type="Pfam" id="PF18709"/>
    </source>
</evidence>
<sequence>MKQTLGAFNERRSEVLGVLAQLDAFVSGADAVGIKIDESLRTKLRNAIGQVAADKLKVVLVGGFSEGKTSIAAAWMERLENGSMNISHQESSNAVAVYDGGQDFELVDTPGLFGFKEKCSASSGEVEKYKDITRKYVSEAHLVLYVMGPANPVKESHREELEWLFRTLNLLPRTVFVLGRFDEVADVEDPEEYAQQLAIKRENVTQRLRQLIGLSEAEEAELSIVAVAANPFDKGMGHWLKHLDVFRELSHIGTLQAATSEKVAANGGALAIVEETRTSIARDVLAKQLPVAVENDERIGQEVARLETMTGRLQKQLGMVSSEVSEARSALQEFVLRYFADLILQAQGATLESFNQFFEREVGPGGIVVSTRLQNEFERQLRAVNLEIQRMSVDINAEVDHFNTAVGALGKQGLSYLLKNNVINNTSVLAARDGLASAAKFVGFDIGSMLKFKPWGATKLANGLNGVLSVVGLGLEVWDSWEQAKREEAFAKAIAEMVKNFNGQREELVQLLRSEGFVERFFPDYGELEGRIAEVNQAMEAGRRNREAFRKWRQMGEAIDAEFSVVEMAA</sequence>
<reference evidence="3 4" key="1">
    <citation type="submission" date="2024-09" db="EMBL/GenBank/DDBJ databases">
        <authorList>
            <person name="Sun Q."/>
            <person name="Mori K."/>
        </authorList>
    </citation>
    <scope>NUCLEOTIDE SEQUENCE [LARGE SCALE GENOMIC DNA]</scope>
    <source>
        <strain evidence="3 4">KCTC 23076</strain>
    </source>
</reference>
<evidence type="ECO:0000313" key="4">
    <source>
        <dbReference type="Proteomes" id="UP001589896"/>
    </source>
</evidence>
<evidence type="ECO:0000313" key="3">
    <source>
        <dbReference type="EMBL" id="MFC0679813.1"/>
    </source>
</evidence>
<protein>
    <submittedName>
        <fullName evidence="3">LeoA/HP0731 family dynamin-like GTPase</fullName>
    </submittedName>
</protein>
<organism evidence="3 4">
    <name type="scientific">Lysobacter korlensis</name>
    <dbReference type="NCBI Taxonomy" id="553636"/>
    <lineage>
        <taxon>Bacteria</taxon>
        <taxon>Pseudomonadati</taxon>
        <taxon>Pseudomonadota</taxon>
        <taxon>Gammaproteobacteria</taxon>
        <taxon>Lysobacterales</taxon>
        <taxon>Lysobacteraceae</taxon>
        <taxon>Lysobacter</taxon>
    </lineage>
</organism>
<dbReference type="Pfam" id="PF18709">
    <property type="entry name" value="DLP_helical"/>
    <property type="match status" value="1"/>
</dbReference>
<dbReference type="Proteomes" id="UP001589896">
    <property type="component" value="Unassembled WGS sequence"/>
</dbReference>
<dbReference type="EMBL" id="JBHLTG010000004">
    <property type="protein sequence ID" value="MFC0679813.1"/>
    <property type="molecule type" value="Genomic_DNA"/>
</dbReference>
<gene>
    <name evidence="3" type="ORF">ACFFGH_18390</name>
</gene>
<name>A0ABV6RV92_9GAMM</name>
<dbReference type="RefSeq" id="WP_386670918.1">
    <property type="nucleotide sequence ID" value="NZ_JBHLTG010000004.1"/>
</dbReference>
<dbReference type="InterPro" id="IPR040576">
    <property type="entry name" value="DLP_helical"/>
</dbReference>
<dbReference type="Pfam" id="PF01926">
    <property type="entry name" value="MMR_HSR1"/>
    <property type="match status" value="1"/>
</dbReference>
<comment type="caution">
    <text evidence="3">The sequence shown here is derived from an EMBL/GenBank/DDBJ whole genome shotgun (WGS) entry which is preliminary data.</text>
</comment>
<accession>A0ABV6RV92</accession>
<dbReference type="NCBIfam" id="NF041922">
    <property type="entry name" value="DLP_LeoA_gen"/>
    <property type="match status" value="1"/>
</dbReference>